<protein>
    <submittedName>
        <fullName evidence="1">Uncharacterized protein</fullName>
    </submittedName>
</protein>
<proteinExistence type="predicted"/>
<sequence length="113" mass="13263">MCEINRKPFETQETRGTDLNVSTRRWKHNNTLNWRPIKLVMLQIPSHLEEAKLITKFIPTIIIKERHMCLAEKQQIAEKGFVLVTDEVKDQQVWKGTGQCCIIHQFIITSEAF</sequence>
<evidence type="ECO:0000313" key="1">
    <source>
        <dbReference type="EMBL" id="MEQ2254947.1"/>
    </source>
</evidence>
<organism evidence="1 2">
    <name type="scientific">Ilyodon furcidens</name>
    <name type="common">goldbreast splitfin</name>
    <dbReference type="NCBI Taxonomy" id="33524"/>
    <lineage>
        <taxon>Eukaryota</taxon>
        <taxon>Metazoa</taxon>
        <taxon>Chordata</taxon>
        <taxon>Craniata</taxon>
        <taxon>Vertebrata</taxon>
        <taxon>Euteleostomi</taxon>
        <taxon>Actinopterygii</taxon>
        <taxon>Neopterygii</taxon>
        <taxon>Teleostei</taxon>
        <taxon>Neoteleostei</taxon>
        <taxon>Acanthomorphata</taxon>
        <taxon>Ovalentaria</taxon>
        <taxon>Atherinomorphae</taxon>
        <taxon>Cyprinodontiformes</taxon>
        <taxon>Goodeidae</taxon>
        <taxon>Ilyodon</taxon>
    </lineage>
</organism>
<accession>A0ABV0VFJ5</accession>
<name>A0ABV0VFJ5_9TELE</name>
<comment type="caution">
    <text evidence="1">The sequence shown here is derived from an EMBL/GenBank/DDBJ whole genome shotgun (WGS) entry which is preliminary data.</text>
</comment>
<reference evidence="1 2" key="1">
    <citation type="submission" date="2021-06" db="EMBL/GenBank/DDBJ databases">
        <authorList>
            <person name="Palmer J.M."/>
        </authorList>
    </citation>
    <scope>NUCLEOTIDE SEQUENCE [LARGE SCALE GENOMIC DNA]</scope>
    <source>
        <strain evidence="2">if_2019</strain>
        <tissue evidence="1">Muscle</tissue>
    </source>
</reference>
<dbReference type="Proteomes" id="UP001482620">
    <property type="component" value="Unassembled WGS sequence"/>
</dbReference>
<dbReference type="EMBL" id="JAHRIQ010104876">
    <property type="protein sequence ID" value="MEQ2254947.1"/>
    <property type="molecule type" value="Genomic_DNA"/>
</dbReference>
<gene>
    <name evidence="1" type="ORF">ILYODFUR_008867</name>
</gene>
<evidence type="ECO:0000313" key="2">
    <source>
        <dbReference type="Proteomes" id="UP001482620"/>
    </source>
</evidence>
<keyword evidence="2" id="KW-1185">Reference proteome</keyword>